<sequence>MHTEGNNVLVGRQKTIAFQGSDPVCGFAPQHGFEFLRDNGTAEYPSKCVADRGFEFALDALNQPPLAAHLTARLTTPFWVVACR</sequence>
<gene>
    <name evidence="1" type="ORF">C1Y40_00023</name>
</gene>
<accession>A0A2S8BSV5</accession>
<dbReference type="Proteomes" id="UP000238296">
    <property type="component" value="Unassembled WGS sequence"/>
</dbReference>
<comment type="caution">
    <text evidence="1">The sequence shown here is derived from an EMBL/GenBank/DDBJ whole genome shotgun (WGS) entry which is preliminary data.</text>
</comment>
<reference evidence="1 2" key="1">
    <citation type="journal article" date="2017" name="Int. J. Syst. Evol. Microbiol.">
        <title>Mycobacterium talmoniae sp. nov., a slowly growing mycobacterium isolated from human respiratory samples.</title>
        <authorList>
            <person name="Davidson R.M."/>
            <person name="DeGroote M.A."/>
            <person name="Marola J.L."/>
            <person name="Buss S."/>
            <person name="Jones V."/>
            <person name="McNeil M.R."/>
            <person name="Freifeld A.G."/>
            <person name="Elaine Epperson L."/>
            <person name="Hasan N.A."/>
            <person name="Jackson M."/>
            <person name="Iwen P.C."/>
            <person name="Salfinger M."/>
            <person name="Strong M."/>
        </authorList>
    </citation>
    <scope>NUCLEOTIDE SEQUENCE [LARGE SCALE GENOMIC DNA]</scope>
    <source>
        <strain evidence="1 2">ATCC BAA-2683</strain>
    </source>
</reference>
<proteinExistence type="predicted"/>
<evidence type="ECO:0000313" key="2">
    <source>
        <dbReference type="Proteomes" id="UP000238296"/>
    </source>
</evidence>
<dbReference type="AlphaFoldDB" id="A0A2S8BSV5"/>
<dbReference type="EMBL" id="PPEA01000006">
    <property type="protein sequence ID" value="PQM49745.1"/>
    <property type="molecule type" value="Genomic_DNA"/>
</dbReference>
<evidence type="ECO:0000313" key="1">
    <source>
        <dbReference type="EMBL" id="PQM49745.1"/>
    </source>
</evidence>
<protein>
    <submittedName>
        <fullName evidence="1">Uncharacterized protein</fullName>
    </submittedName>
</protein>
<organism evidence="1 2">
    <name type="scientific">Mycobacterium talmoniae</name>
    <dbReference type="NCBI Taxonomy" id="1858794"/>
    <lineage>
        <taxon>Bacteria</taxon>
        <taxon>Bacillati</taxon>
        <taxon>Actinomycetota</taxon>
        <taxon>Actinomycetes</taxon>
        <taxon>Mycobacteriales</taxon>
        <taxon>Mycobacteriaceae</taxon>
        <taxon>Mycobacterium</taxon>
    </lineage>
</organism>
<name>A0A2S8BSV5_9MYCO</name>